<dbReference type="NCBIfam" id="NF004840">
    <property type="entry name" value="PRK06190.1"/>
    <property type="match status" value="1"/>
</dbReference>
<name>A0ABV7X8W6_9SPHN</name>
<feature type="compositionally biased region" description="Basic and acidic residues" evidence="2">
    <location>
        <begin position="239"/>
        <end position="248"/>
    </location>
</feature>
<dbReference type="SUPFAM" id="SSF52096">
    <property type="entry name" value="ClpP/crotonase"/>
    <property type="match status" value="1"/>
</dbReference>
<dbReference type="GO" id="GO:0004300">
    <property type="term" value="F:enoyl-CoA hydratase activity"/>
    <property type="evidence" value="ECO:0007669"/>
    <property type="project" value="UniProtKB-EC"/>
</dbReference>
<dbReference type="CDD" id="cd06558">
    <property type="entry name" value="crotonase-like"/>
    <property type="match status" value="1"/>
</dbReference>
<evidence type="ECO:0000313" key="3">
    <source>
        <dbReference type="EMBL" id="MFC3711905.1"/>
    </source>
</evidence>
<sequence>MMAVLQVERGDGYAVVTLNRPEAMNALSAELRTSLARTVRELEVDPDIRVLILTGAGERAFTAGLDLKELGGGASISDAVDVEDPVKSIAQFSGPVIGAINGVAITGGFELALACDVLIAADTARFADTHARVGIMPGWGLSQKLSRAIGIYRAKELSLTGNFLSAQQAADWGLVNRVVSQAELLPTAKKLAADMLTTVPEMLVGYKKLIDDGFAASFGDGLALEAERARANGGVTAEEIERRREGVRARGQAQQG</sequence>
<evidence type="ECO:0000313" key="4">
    <source>
        <dbReference type="Proteomes" id="UP001595615"/>
    </source>
</evidence>
<comment type="caution">
    <text evidence="3">The sequence shown here is derived from an EMBL/GenBank/DDBJ whole genome shotgun (WGS) entry which is preliminary data.</text>
</comment>
<reference evidence="4" key="1">
    <citation type="journal article" date="2019" name="Int. J. Syst. Evol. Microbiol.">
        <title>The Global Catalogue of Microorganisms (GCM) 10K type strain sequencing project: providing services to taxonomists for standard genome sequencing and annotation.</title>
        <authorList>
            <consortium name="The Broad Institute Genomics Platform"/>
            <consortium name="The Broad Institute Genome Sequencing Center for Infectious Disease"/>
            <person name="Wu L."/>
            <person name="Ma J."/>
        </authorList>
    </citation>
    <scope>NUCLEOTIDE SEQUENCE [LARGE SCALE GENOMIC DNA]</scope>
    <source>
        <strain evidence="4">KCTC 42644</strain>
    </source>
</reference>
<dbReference type="EC" id="4.2.1.17" evidence="3"/>
<organism evidence="3 4">
    <name type="scientific">Sphingoaurantiacus capsulatus</name>
    <dbReference type="NCBI Taxonomy" id="1771310"/>
    <lineage>
        <taxon>Bacteria</taxon>
        <taxon>Pseudomonadati</taxon>
        <taxon>Pseudomonadota</taxon>
        <taxon>Alphaproteobacteria</taxon>
        <taxon>Sphingomonadales</taxon>
        <taxon>Sphingosinicellaceae</taxon>
        <taxon>Sphingoaurantiacus</taxon>
    </lineage>
</organism>
<dbReference type="Pfam" id="PF00378">
    <property type="entry name" value="ECH_1"/>
    <property type="match status" value="1"/>
</dbReference>
<proteinExistence type="inferred from homology"/>
<dbReference type="Gene3D" id="3.90.226.10">
    <property type="entry name" value="2-enoyl-CoA Hydratase, Chain A, domain 1"/>
    <property type="match status" value="1"/>
</dbReference>
<feature type="region of interest" description="Disordered" evidence="2">
    <location>
        <begin position="234"/>
        <end position="256"/>
    </location>
</feature>
<comment type="similarity">
    <text evidence="1">Belongs to the enoyl-CoA hydratase/isomerase family.</text>
</comment>
<dbReference type="InterPro" id="IPR001753">
    <property type="entry name" value="Enoyl-CoA_hydra/iso"/>
</dbReference>
<protein>
    <submittedName>
        <fullName evidence="3">Enoyl-CoA hydratase</fullName>
        <ecNumber evidence="3">4.2.1.17</ecNumber>
    </submittedName>
</protein>
<dbReference type="PANTHER" id="PTHR43802">
    <property type="entry name" value="ENOYL-COA HYDRATASE"/>
    <property type="match status" value="1"/>
</dbReference>
<keyword evidence="3" id="KW-0456">Lyase</keyword>
<dbReference type="EMBL" id="JBHRXV010000003">
    <property type="protein sequence ID" value="MFC3711905.1"/>
    <property type="molecule type" value="Genomic_DNA"/>
</dbReference>
<dbReference type="PANTHER" id="PTHR43802:SF1">
    <property type="entry name" value="IP11341P-RELATED"/>
    <property type="match status" value="1"/>
</dbReference>
<dbReference type="Proteomes" id="UP001595615">
    <property type="component" value="Unassembled WGS sequence"/>
</dbReference>
<accession>A0ABV7X8W6</accession>
<evidence type="ECO:0000256" key="1">
    <source>
        <dbReference type="ARBA" id="ARBA00005254"/>
    </source>
</evidence>
<dbReference type="InterPro" id="IPR029045">
    <property type="entry name" value="ClpP/crotonase-like_dom_sf"/>
</dbReference>
<evidence type="ECO:0000256" key="2">
    <source>
        <dbReference type="SAM" id="MobiDB-lite"/>
    </source>
</evidence>
<dbReference type="RefSeq" id="WP_380857730.1">
    <property type="nucleotide sequence ID" value="NZ_JBHRXV010000003.1"/>
</dbReference>
<keyword evidence="4" id="KW-1185">Reference proteome</keyword>
<gene>
    <name evidence="3" type="ORF">ACFOMD_04945</name>
</gene>